<dbReference type="EMBL" id="CP042469">
    <property type="protein sequence ID" value="QOX65019.1"/>
    <property type="molecule type" value="Genomic_DNA"/>
</dbReference>
<gene>
    <name evidence="1" type="ORF">FRZ06_17540</name>
</gene>
<accession>A0ACD1AFF2</accession>
<protein>
    <submittedName>
        <fullName evidence="1">Uncharacterized protein</fullName>
    </submittedName>
</protein>
<evidence type="ECO:0000313" key="1">
    <source>
        <dbReference type="EMBL" id="QOX65019.1"/>
    </source>
</evidence>
<evidence type="ECO:0000313" key="2">
    <source>
        <dbReference type="Proteomes" id="UP000594014"/>
    </source>
</evidence>
<dbReference type="Proteomes" id="UP000594014">
    <property type="component" value="Chromosome"/>
</dbReference>
<sequence>MKRYLMGFDIGTLSSKAVLTDLSGTIIAKCQMEHAIEIKHPGWQEESMTMWWEEFKAAAAYFLGLAGIEKDQIKAIGVTGLIPAMCAVDYGGNPVRNAILHTDVRAEKELREINEKLDCKISHGHMLPKILWVKRHEPEAFKRIHKIMVPHGYIGFKLTEHATMDYDSATMAGGLFRESSLGWDEGTIREFGLEPYLFPDVYPASQVNGQICEAAAEETGLSQDTKVIVGVGDTFASMLGGGAYNAGHFMLYLGTSGTSIYAENSPEQYITIPHYGEGKGHFTGRIFSFGESILHLRNNLGYDSWEALNSHLEEIPPGSEGLWYFPHYKLQTEASFFGPDAEFMLGYRGCHSQFHLYHAMLEGIAYNARYNISGLDLPIRRINMFGGGTNAREICQLFSDVIGRELYYNPKSSTALGIAFLAGYGSGLIERYDTLEKSWLSDSIAVKPDEAKARQYHALYDKYQELRERLMELDSEIDKIQE</sequence>
<organism evidence="1 2">
    <name type="scientific">Anoxybacterium hadale</name>
    <dbReference type="NCBI Taxonomy" id="3408580"/>
    <lineage>
        <taxon>Bacteria</taxon>
        <taxon>Bacillati</taxon>
        <taxon>Bacillota</taxon>
        <taxon>Clostridia</taxon>
        <taxon>Peptostreptococcales</taxon>
        <taxon>Anaerovoracaceae</taxon>
        <taxon>Anoxybacterium</taxon>
    </lineage>
</organism>
<proteinExistence type="predicted"/>
<name>A0ACD1AFF2_9FIRM</name>
<keyword evidence="2" id="KW-1185">Reference proteome</keyword>
<reference evidence="1" key="1">
    <citation type="submission" date="2019-08" db="EMBL/GenBank/DDBJ databases">
        <title>Genome sequence of Clostridiales bacterium MT110.</title>
        <authorList>
            <person name="Cao J."/>
        </authorList>
    </citation>
    <scope>NUCLEOTIDE SEQUENCE</scope>
    <source>
        <strain evidence="1">MT110</strain>
    </source>
</reference>